<keyword evidence="3" id="KW-1185">Reference proteome</keyword>
<feature type="compositionally biased region" description="Low complexity" evidence="1">
    <location>
        <begin position="55"/>
        <end position="70"/>
    </location>
</feature>
<name>A0ABR3Q1U4_9TREE</name>
<feature type="compositionally biased region" description="Low complexity" evidence="1">
    <location>
        <begin position="32"/>
        <end position="48"/>
    </location>
</feature>
<dbReference type="Proteomes" id="UP001565368">
    <property type="component" value="Unassembled WGS sequence"/>
</dbReference>
<organism evidence="2 3">
    <name type="scientific">Vanrija albida</name>
    <dbReference type="NCBI Taxonomy" id="181172"/>
    <lineage>
        <taxon>Eukaryota</taxon>
        <taxon>Fungi</taxon>
        <taxon>Dikarya</taxon>
        <taxon>Basidiomycota</taxon>
        <taxon>Agaricomycotina</taxon>
        <taxon>Tremellomycetes</taxon>
        <taxon>Trichosporonales</taxon>
        <taxon>Trichosporonaceae</taxon>
        <taxon>Vanrija</taxon>
    </lineage>
</organism>
<evidence type="ECO:0000256" key="1">
    <source>
        <dbReference type="SAM" id="MobiDB-lite"/>
    </source>
</evidence>
<feature type="region of interest" description="Disordered" evidence="1">
    <location>
        <begin position="240"/>
        <end position="273"/>
    </location>
</feature>
<feature type="compositionally biased region" description="Basic and acidic residues" evidence="1">
    <location>
        <begin position="107"/>
        <end position="118"/>
    </location>
</feature>
<protein>
    <submittedName>
        <fullName evidence="2">Uncharacterized protein</fullName>
    </submittedName>
</protein>
<accession>A0ABR3Q1U4</accession>
<reference evidence="2 3" key="1">
    <citation type="submission" date="2023-08" db="EMBL/GenBank/DDBJ databases">
        <title>Annotated Genome Sequence of Vanrija albida AlHP1.</title>
        <authorList>
            <person name="Herzog R."/>
        </authorList>
    </citation>
    <scope>NUCLEOTIDE SEQUENCE [LARGE SCALE GENOMIC DNA]</scope>
    <source>
        <strain evidence="2 3">AlHP1</strain>
    </source>
</reference>
<dbReference type="RefSeq" id="XP_069208471.1">
    <property type="nucleotide sequence ID" value="XM_069353829.1"/>
</dbReference>
<proteinExistence type="predicted"/>
<comment type="caution">
    <text evidence="2">The sequence shown here is derived from an EMBL/GenBank/DDBJ whole genome shotgun (WGS) entry which is preliminary data.</text>
</comment>
<gene>
    <name evidence="2" type="ORF">Q8F55_005339</name>
</gene>
<feature type="region of interest" description="Disordered" evidence="1">
    <location>
        <begin position="1"/>
        <end position="123"/>
    </location>
</feature>
<dbReference type="EMBL" id="JBBXJM010000004">
    <property type="protein sequence ID" value="KAL1408527.1"/>
    <property type="molecule type" value="Genomic_DNA"/>
</dbReference>
<evidence type="ECO:0000313" key="3">
    <source>
        <dbReference type="Proteomes" id="UP001565368"/>
    </source>
</evidence>
<dbReference type="GeneID" id="95986382"/>
<evidence type="ECO:0000313" key="2">
    <source>
        <dbReference type="EMBL" id="KAL1408527.1"/>
    </source>
</evidence>
<sequence>MSFEDKSANTVQSLLALLRSTQDEEEGGSSGGARPPAAAAPAASSRPSQYHQHWAPPASSSNNNVPSSKAISDLLAQLKPDSAPAPASAFDGPRHGLIDPFGPVAREPADKGKRKASDAADDDKAEWSFTRCLPVLTELLRDDEFVKEVKKMKADQDALERRLWARMEKVKAEHAKKGAAEREVAKITRRPVPAEKLAQWQKDLKRTLDDFFTTQVLPATDGLAVRQRDRLVELGVPGLGSAAAHTAPGTGEGSAARPIKVGSGVSAAERERRAREKERIVRIMAVLDGAVAEH</sequence>